<dbReference type="Proteomes" id="UP000663419">
    <property type="component" value="Chromosome 3"/>
</dbReference>
<sequence length="77" mass="8209">MNLLPAVSTLPLPTGHHGRQGIGANAAKKGPYPGCSKIGWRGTTEALARAYCPCKSPMPHLHTAQWDEATLKASQFI</sequence>
<gene>
    <name evidence="2" type="ORF">I7I53_01984</name>
</gene>
<name>A0A8A1LLV5_AJEC8</name>
<dbReference type="AlphaFoldDB" id="A0A8A1LLV5"/>
<dbReference type="EMBL" id="CP069104">
    <property type="protein sequence ID" value="QSS54440.1"/>
    <property type="molecule type" value="Genomic_DNA"/>
</dbReference>
<protein>
    <submittedName>
        <fullName evidence="2">Uncharacterized protein</fullName>
    </submittedName>
</protein>
<feature type="region of interest" description="Disordered" evidence="1">
    <location>
        <begin position="1"/>
        <end position="26"/>
    </location>
</feature>
<accession>A0A8A1LLV5</accession>
<proteinExistence type="predicted"/>
<organism evidence="2 3">
    <name type="scientific">Ajellomyces capsulatus (strain H88)</name>
    <name type="common">Darling's disease fungus</name>
    <name type="synonym">Histoplasma capsulatum</name>
    <dbReference type="NCBI Taxonomy" id="544711"/>
    <lineage>
        <taxon>Eukaryota</taxon>
        <taxon>Fungi</taxon>
        <taxon>Dikarya</taxon>
        <taxon>Ascomycota</taxon>
        <taxon>Pezizomycotina</taxon>
        <taxon>Eurotiomycetes</taxon>
        <taxon>Eurotiomycetidae</taxon>
        <taxon>Onygenales</taxon>
        <taxon>Ajellomycetaceae</taxon>
        <taxon>Histoplasma</taxon>
    </lineage>
</organism>
<evidence type="ECO:0000256" key="1">
    <source>
        <dbReference type="SAM" id="MobiDB-lite"/>
    </source>
</evidence>
<evidence type="ECO:0000313" key="2">
    <source>
        <dbReference type="EMBL" id="QSS54440.1"/>
    </source>
</evidence>
<dbReference type="VEuPathDB" id="FungiDB:I7I53_01984"/>
<reference evidence="2" key="1">
    <citation type="submission" date="2021-01" db="EMBL/GenBank/DDBJ databases">
        <title>Chromosome-level genome assembly of a human fungal pathogen reveals clustering of transcriptionally co-regulated genes.</title>
        <authorList>
            <person name="Voorhies M."/>
            <person name="Cohen S."/>
            <person name="Shea T.P."/>
            <person name="Petrus S."/>
            <person name="Munoz J.F."/>
            <person name="Poplawski S."/>
            <person name="Goldman W.E."/>
            <person name="Michael T."/>
            <person name="Cuomo C.A."/>
            <person name="Sil A."/>
            <person name="Beyhan S."/>
        </authorList>
    </citation>
    <scope>NUCLEOTIDE SEQUENCE</scope>
    <source>
        <strain evidence="2">H88</strain>
    </source>
</reference>
<evidence type="ECO:0000313" key="3">
    <source>
        <dbReference type="Proteomes" id="UP000663419"/>
    </source>
</evidence>